<dbReference type="Pfam" id="PF00072">
    <property type="entry name" value="Response_reg"/>
    <property type="match status" value="1"/>
</dbReference>
<dbReference type="GO" id="GO:0000160">
    <property type="term" value="P:phosphorelay signal transduction system"/>
    <property type="evidence" value="ECO:0007669"/>
    <property type="project" value="InterPro"/>
</dbReference>
<reference evidence="4 5" key="1">
    <citation type="submission" date="2019-03" db="EMBL/GenBank/DDBJ databases">
        <title>Genomic Encyclopedia of Archaeal and Bacterial Type Strains, Phase II (KMG-II): from individual species to whole genera.</title>
        <authorList>
            <person name="Goeker M."/>
        </authorList>
    </citation>
    <scope>NUCLEOTIDE SEQUENCE [LARGE SCALE GENOMIC DNA]</scope>
    <source>
        <strain evidence="4 5">DSM 22554</strain>
    </source>
</reference>
<keyword evidence="5" id="KW-1185">Reference proteome</keyword>
<sequence>MAEKVISILYVDDEMINLLSFRAVYRSKYNIFTAISGAEGLEILDKNEIHIVITDQRMPNMTGVEFLEKVIETHPAPIRILLTGYTDMSAIIAAVNKGNIYHYLNKPWDDKEMSRIIEEAYDVYLKKIEIMNENKELSITNSQLEFLLRQKLLS</sequence>
<dbReference type="RefSeq" id="WP_132221556.1">
    <property type="nucleotide sequence ID" value="NZ_SMGO01000001.1"/>
</dbReference>
<evidence type="ECO:0000313" key="5">
    <source>
        <dbReference type="Proteomes" id="UP000294616"/>
    </source>
</evidence>
<dbReference type="OrthoDB" id="9781208at2"/>
<dbReference type="PROSITE" id="PS50110">
    <property type="entry name" value="RESPONSE_REGULATORY"/>
    <property type="match status" value="1"/>
</dbReference>
<name>A0A4R1M6T6_9SPHI</name>
<gene>
    <name evidence="4" type="ORF">C8N28_0699</name>
</gene>
<accession>A0A4R1M6T6</accession>
<keyword evidence="1 2" id="KW-0597">Phosphoprotein</keyword>
<evidence type="ECO:0000256" key="1">
    <source>
        <dbReference type="ARBA" id="ARBA00022553"/>
    </source>
</evidence>
<dbReference type="PANTHER" id="PTHR44591:SF19">
    <property type="entry name" value="TWO-COMPONENT RESPONSE REGULATOR-RELATED"/>
    <property type="match status" value="1"/>
</dbReference>
<dbReference type="InterPro" id="IPR011006">
    <property type="entry name" value="CheY-like_superfamily"/>
</dbReference>
<dbReference type="SMART" id="SM00448">
    <property type="entry name" value="REC"/>
    <property type="match status" value="1"/>
</dbReference>
<organism evidence="4 5">
    <name type="scientific">Albibacterium bauzanense</name>
    <dbReference type="NCBI Taxonomy" id="653929"/>
    <lineage>
        <taxon>Bacteria</taxon>
        <taxon>Pseudomonadati</taxon>
        <taxon>Bacteroidota</taxon>
        <taxon>Sphingobacteriia</taxon>
        <taxon>Sphingobacteriales</taxon>
        <taxon>Sphingobacteriaceae</taxon>
        <taxon>Albibacterium</taxon>
    </lineage>
</organism>
<feature type="modified residue" description="4-aspartylphosphate" evidence="2">
    <location>
        <position position="55"/>
    </location>
</feature>
<dbReference type="InterPro" id="IPR050595">
    <property type="entry name" value="Bact_response_regulator"/>
</dbReference>
<feature type="domain" description="Response regulatory" evidence="3">
    <location>
        <begin position="7"/>
        <end position="121"/>
    </location>
</feature>
<evidence type="ECO:0000259" key="3">
    <source>
        <dbReference type="PROSITE" id="PS50110"/>
    </source>
</evidence>
<dbReference type="Gene3D" id="3.40.50.2300">
    <property type="match status" value="1"/>
</dbReference>
<proteinExistence type="predicted"/>
<dbReference type="Proteomes" id="UP000294616">
    <property type="component" value="Unassembled WGS sequence"/>
</dbReference>
<dbReference type="AlphaFoldDB" id="A0A4R1M6T6"/>
<dbReference type="InterPro" id="IPR001789">
    <property type="entry name" value="Sig_transdc_resp-reg_receiver"/>
</dbReference>
<dbReference type="SUPFAM" id="SSF52172">
    <property type="entry name" value="CheY-like"/>
    <property type="match status" value="1"/>
</dbReference>
<protein>
    <submittedName>
        <fullName evidence="4">Response regulator receiver domain-containing protein</fullName>
    </submittedName>
</protein>
<dbReference type="EMBL" id="SMGO01000001">
    <property type="protein sequence ID" value="TCK85393.1"/>
    <property type="molecule type" value="Genomic_DNA"/>
</dbReference>
<dbReference type="CDD" id="cd17569">
    <property type="entry name" value="REC_HupR-like"/>
    <property type="match status" value="1"/>
</dbReference>
<comment type="caution">
    <text evidence="4">The sequence shown here is derived from an EMBL/GenBank/DDBJ whole genome shotgun (WGS) entry which is preliminary data.</text>
</comment>
<dbReference type="PANTHER" id="PTHR44591">
    <property type="entry name" value="STRESS RESPONSE REGULATOR PROTEIN 1"/>
    <property type="match status" value="1"/>
</dbReference>
<evidence type="ECO:0000313" key="4">
    <source>
        <dbReference type="EMBL" id="TCK85393.1"/>
    </source>
</evidence>
<evidence type="ECO:0000256" key="2">
    <source>
        <dbReference type="PROSITE-ProRule" id="PRU00169"/>
    </source>
</evidence>